<dbReference type="PROSITE" id="PS50002">
    <property type="entry name" value="SH3"/>
    <property type="match status" value="1"/>
</dbReference>
<proteinExistence type="predicted"/>
<feature type="compositionally biased region" description="Low complexity" evidence="4">
    <location>
        <begin position="510"/>
        <end position="525"/>
    </location>
</feature>
<dbReference type="Gene3D" id="3.10.20.90">
    <property type="entry name" value="Phosphatidylinositol 3-kinase Catalytic Subunit, Chain A, domain 1"/>
    <property type="match status" value="1"/>
</dbReference>
<sequence>MNSSKRVLIVFVAICSVRVSQVAARTLPKSPGMRSPPPTSPRQPVFYAVVQHDFVAERADELDAKSGDHISVVAQSNFEWFVAKPISRLGRPGLIPVSFVAIYDPSTSMPMTDHEVKAMMERGEVPNVDEWKRSILEYKATSISLGVLDDDSTARVPVSNSPFMPSAQQTPKMDTIIEPEPEPPKMKTPLPVLQSGIILSAEVLSWHFEMDEYWFRIHALFQADGSESLPPAKQLVLFRVYNDFYDFQVKLLNAFPLEAGQTTSSDSMVPKRILPYMPGPSQHVDDKVTQLRKDELDQYLSQLCGLWDHGAEYIMRDRLILDFFTPKAGDLEEDVEPAYRILEERRAAKQYTMSRDAEQIREPLSKMNVQENRYSDGSNYEEHSYASSSKSGIEGAGVSQKNMSNSSSDTRQQYREYDQRDMYPRSHSPYSNSSRAQSPSRLRSGSTTSTRKFTGEPSSRSMSTRDNHEQTVSYAALRKSEEDSPRSYTSNQTHPLSATGSVGSGKSRNRSASNANSPPISANNPNTAFVKIKIFDRLTQDLIAIRVSPRVTHAQLMDKVRARLGDDVGHLAYRNSISNMFLGLEDDQSLRQWLEGTDKHVLYAD</sequence>
<dbReference type="InterPro" id="IPR051228">
    <property type="entry name" value="NADPH_Oxidase/PX-Domain"/>
</dbReference>
<evidence type="ECO:0000259" key="7">
    <source>
        <dbReference type="PROSITE" id="PS50195"/>
    </source>
</evidence>
<dbReference type="InterPro" id="IPR001452">
    <property type="entry name" value="SH3_domain"/>
</dbReference>
<evidence type="ECO:0000256" key="1">
    <source>
        <dbReference type="ARBA" id="ARBA00022443"/>
    </source>
</evidence>
<dbReference type="AlphaFoldDB" id="A0A4S4LK17"/>
<dbReference type="Pfam" id="PF00787">
    <property type="entry name" value="PX"/>
    <property type="match status" value="1"/>
</dbReference>
<dbReference type="OrthoDB" id="548867at2759"/>
<feature type="compositionally biased region" description="Basic and acidic residues" evidence="4">
    <location>
        <begin position="355"/>
        <end position="364"/>
    </location>
</feature>
<keyword evidence="5" id="KW-0732">Signal</keyword>
<dbReference type="GO" id="GO:0030674">
    <property type="term" value="F:protein-macromolecule adaptor activity"/>
    <property type="evidence" value="ECO:0007669"/>
    <property type="project" value="TreeGrafter"/>
</dbReference>
<dbReference type="InterPro" id="IPR036028">
    <property type="entry name" value="SH3-like_dom_sf"/>
</dbReference>
<evidence type="ECO:0000259" key="6">
    <source>
        <dbReference type="PROSITE" id="PS50002"/>
    </source>
</evidence>
<dbReference type="InterPro" id="IPR035549">
    <property type="entry name" value="Bem1/Scd2_SH3_2"/>
</dbReference>
<dbReference type="CDD" id="cd06890">
    <property type="entry name" value="PX_Bem1p"/>
    <property type="match status" value="1"/>
</dbReference>
<dbReference type="SUPFAM" id="SSF50044">
    <property type="entry name" value="SH3-domain"/>
    <property type="match status" value="1"/>
</dbReference>
<comment type="caution">
    <text evidence="8">The sequence shown here is derived from an EMBL/GenBank/DDBJ whole genome shotgun (WGS) entry which is preliminary data.</text>
</comment>
<keyword evidence="9" id="KW-1185">Reference proteome</keyword>
<dbReference type="SUPFAM" id="SSF64268">
    <property type="entry name" value="PX domain"/>
    <property type="match status" value="1"/>
</dbReference>
<name>A0A4S4LK17_9AGAM</name>
<gene>
    <name evidence="8" type="ORF">EW145_g72</name>
</gene>
<feature type="compositionally biased region" description="Low complexity" evidence="4">
    <location>
        <begin position="438"/>
        <end position="451"/>
    </location>
</feature>
<feature type="region of interest" description="Disordered" evidence="4">
    <location>
        <begin position="350"/>
        <end position="525"/>
    </location>
</feature>
<dbReference type="Proteomes" id="UP000308199">
    <property type="component" value="Unassembled WGS sequence"/>
</dbReference>
<dbReference type="GO" id="GO:0035091">
    <property type="term" value="F:phosphatidylinositol binding"/>
    <property type="evidence" value="ECO:0007669"/>
    <property type="project" value="InterPro"/>
</dbReference>
<feature type="signal peptide" evidence="5">
    <location>
        <begin position="1"/>
        <end position="24"/>
    </location>
</feature>
<feature type="domain" description="PX" evidence="7">
    <location>
        <begin position="193"/>
        <end position="331"/>
    </location>
</feature>
<feature type="compositionally biased region" description="Polar residues" evidence="4">
    <location>
        <begin position="486"/>
        <end position="506"/>
    </location>
</feature>
<dbReference type="GO" id="GO:0043332">
    <property type="term" value="C:mating projection tip"/>
    <property type="evidence" value="ECO:0007669"/>
    <property type="project" value="TreeGrafter"/>
</dbReference>
<dbReference type="SMART" id="SM00312">
    <property type="entry name" value="PX"/>
    <property type="match status" value="1"/>
</dbReference>
<feature type="chain" id="PRO_5020951585" description="SH3 domain-containing protein" evidence="5">
    <location>
        <begin position="25"/>
        <end position="605"/>
    </location>
</feature>
<keyword evidence="2" id="KW-0677">Repeat</keyword>
<dbReference type="PANTHER" id="PTHR15706">
    <property type="entry name" value="SH3 MULTIPLE DOMAIN"/>
    <property type="match status" value="1"/>
</dbReference>
<evidence type="ECO:0008006" key="10">
    <source>
        <dbReference type="Google" id="ProtNLM"/>
    </source>
</evidence>
<dbReference type="Gene3D" id="2.30.30.40">
    <property type="entry name" value="SH3 Domains"/>
    <property type="match status" value="1"/>
</dbReference>
<evidence type="ECO:0000313" key="9">
    <source>
        <dbReference type="Proteomes" id="UP000308199"/>
    </source>
</evidence>
<dbReference type="GO" id="GO:0000747">
    <property type="term" value="P:conjugation with cellular fusion"/>
    <property type="evidence" value="ECO:0007669"/>
    <property type="project" value="TreeGrafter"/>
</dbReference>
<protein>
    <recommendedName>
        <fullName evidence="10">SH3 domain-containing protein</fullName>
    </recommendedName>
</protein>
<reference evidence="8 9" key="1">
    <citation type="submission" date="2019-02" db="EMBL/GenBank/DDBJ databases">
        <title>Genome sequencing of the rare red list fungi Phellinidium pouzarii.</title>
        <authorList>
            <person name="Buettner E."/>
            <person name="Kellner H."/>
        </authorList>
    </citation>
    <scope>NUCLEOTIDE SEQUENCE [LARGE SCALE GENOMIC DNA]</scope>
    <source>
        <strain evidence="8 9">DSM 108285</strain>
    </source>
</reference>
<dbReference type="PANTHER" id="PTHR15706:SF2">
    <property type="entry name" value="SH3 AND PX DOMAIN-CONTAINING PROTEIN 2A"/>
    <property type="match status" value="1"/>
</dbReference>
<dbReference type="Gene3D" id="3.30.1520.10">
    <property type="entry name" value="Phox-like domain"/>
    <property type="match status" value="1"/>
</dbReference>
<accession>A0A4S4LK17</accession>
<dbReference type="InterPro" id="IPR036871">
    <property type="entry name" value="PX_dom_sf"/>
</dbReference>
<dbReference type="InterPro" id="IPR001683">
    <property type="entry name" value="PX_dom"/>
</dbReference>
<feature type="compositionally biased region" description="Polar residues" evidence="4">
    <location>
        <begin position="428"/>
        <end position="437"/>
    </location>
</feature>
<organism evidence="8 9">
    <name type="scientific">Phellinidium pouzarii</name>
    <dbReference type="NCBI Taxonomy" id="167371"/>
    <lineage>
        <taxon>Eukaryota</taxon>
        <taxon>Fungi</taxon>
        <taxon>Dikarya</taxon>
        <taxon>Basidiomycota</taxon>
        <taxon>Agaricomycotina</taxon>
        <taxon>Agaricomycetes</taxon>
        <taxon>Hymenochaetales</taxon>
        <taxon>Hymenochaetaceae</taxon>
        <taxon>Phellinidium</taxon>
    </lineage>
</organism>
<dbReference type="PROSITE" id="PS50195">
    <property type="entry name" value="PX"/>
    <property type="match status" value="1"/>
</dbReference>
<dbReference type="InterPro" id="IPR035550">
    <property type="entry name" value="Bem1/Scd2_PX"/>
</dbReference>
<dbReference type="SUPFAM" id="SSF54277">
    <property type="entry name" value="CAD &amp; PB1 domains"/>
    <property type="match status" value="1"/>
</dbReference>
<evidence type="ECO:0000256" key="5">
    <source>
        <dbReference type="SAM" id="SignalP"/>
    </source>
</evidence>
<dbReference type="EMBL" id="SGPK01000001">
    <property type="protein sequence ID" value="THH12359.1"/>
    <property type="molecule type" value="Genomic_DNA"/>
</dbReference>
<dbReference type="CDD" id="cd11879">
    <property type="entry name" value="SH3_Bem1p_2"/>
    <property type="match status" value="1"/>
</dbReference>
<feature type="compositionally biased region" description="Polar residues" evidence="4">
    <location>
        <begin position="367"/>
        <end position="378"/>
    </location>
</feature>
<feature type="compositionally biased region" description="Polar residues" evidence="4">
    <location>
        <begin position="399"/>
        <end position="411"/>
    </location>
</feature>
<evidence type="ECO:0000256" key="4">
    <source>
        <dbReference type="SAM" id="MobiDB-lite"/>
    </source>
</evidence>
<keyword evidence="1 3" id="KW-0728">SH3 domain</keyword>
<evidence type="ECO:0000256" key="3">
    <source>
        <dbReference type="PROSITE-ProRule" id="PRU00192"/>
    </source>
</evidence>
<evidence type="ECO:0000313" key="8">
    <source>
        <dbReference type="EMBL" id="THH12359.1"/>
    </source>
</evidence>
<feature type="domain" description="SH3" evidence="6">
    <location>
        <begin position="43"/>
        <end position="105"/>
    </location>
</feature>
<feature type="compositionally biased region" description="Basic and acidic residues" evidence="4">
    <location>
        <begin position="412"/>
        <end position="424"/>
    </location>
</feature>
<evidence type="ECO:0000256" key="2">
    <source>
        <dbReference type="ARBA" id="ARBA00022737"/>
    </source>
</evidence>
<dbReference type="SMART" id="SM00326">
    <property type="entry name" value="SH3"/>
    <property type="match status" value="1"/>
</dbReference>
<dbReference type="GO" id="GO:0005737">
    <property type="term" value="C:cytoplasm"/>
    <property type="evidence" value="ECO:0007669"/>
    <property type="project" value="TreeGrafter"/>
</dbReference>
<dbReference type="Pfam" id="PF00018">
    <property type="entry name" value="SH3_1"/>
    <property type="match status" value="1"/>
</dbReference>